<evidence type="ECO:0000313" key="3">
    <source>
        <dbReference type="EMBL" id="OTG36018.1"/>
    </source>
</evidence>
<evidence type="ECO:0000313" key="2">
    <source>
        <dbReference type="EMBL" id="KAF5820523.1"/>
    </source>
</evidence>
<evidence type="ECO:0000256" key="1">
    <source>
        <dbReference type="SAM" id="MobiDB-lite"/>
    </source>
</evidence>
<dbReference type="PANTHER" id="PTHR16134:SF73">
    <property type="entry name" value="F-BOX DOMAIN-CONTAINING PROTEIN"/>
    <property type="match status" value="1"/>
</dbReference>
<dbReference type="FunCoup" id="A0A251VK79">
    <property type="interactions" value="1333"/>
</dbReference>
<dbReference type="EMBL" id="CM007890">
    <property type="protein sequence ID" value="OTG36018.1"/>
    <property type="molecule type" value="Genomic_DNA"/>
</dbReference>
<proteinExistence type="predicted"/>
<dbReference type="PANTHER" id="PTHR16134">
    <property type="entry name" value="F-BOX/TPR REPEAT PROTEIN POF3"/>
    <property type="match status" value="1"/>
</dbReference>
<protein>
    <submittedName>
        <fullName evidence="2">Leucine-rich repeat domain superfamily, F-box-like domain superfamily</fullName>
    </submittedName>
    <submittedName>
        <fullName evidence="3">Putative RNI-like superfamily protein</fullName>
    </submittedName>
</protein>
<dbReference type="Gene3D" id="3.80.10.10">
    <property type="entry name" value="Ribonuclease Inhibitor"/>
    <property type="match status" value="1"/>
</dbReference>
<gene>
    <name evidence="3" type="ORF">HannXRQ_Chr01g0003001</name>
    <name evidence="2" type="ORF">HanXRQr2_Chr01g0003191</name>
</gene>
<reference evidence="2 4" key="1">
    <citation type="journal article" date="2017" name="Nature">
        <title>The sunflower genome provides insights into oil metabolism, flowering and Asterid evolution.</title>
        <authorList>
            <person name="Badouin H."/>
            <person name="Gouzy J."/>
            <person name="Grassa C.J."/>
            <person name="Murat F."/>
            <person name="Staton S.E."/>
            <person name="Cottret L."/>
            <person name="Lelandais-Briere C."/>
            <person name="Owens G.L."/>
            <person name="Carrere S."/>
            <person name="Mayjonade B."/>
            <person name="Legrand L."/>
            <person name="Gill N."/>
            <person name="Kane N.C."/>
            <person name="Bowers J.E."/>
            <person name="Hubner S."/>
            <person name="Bellec A."/>
            <person name="Berard A."/>
            <person name="Berges H."/>
            <person name="Blanchet N."/>
            <person name="Boniface M.C."/>
            <person name="Brunel D."/>
            <person name="Catrice O."/>
            <person name="Chaidir N."/>
            <person name="Claudel C."/>
            <person name="Donnadieu C."/>
            <person name="Faraut T."/>
            <person name="Fievet G."/>
            <person name="Helmstetter N."/>
            <person name="King M."/>
            <person name="Knapp S.J."/>
            <person name="Lai Z."/>
            <person name="Le Paslier M.C."/>
            <person name="Lippi Y."/>
            <person name="Lorenzon L."/>
            <person name="Mandel J.R."/>
            <person name="Marage G."/>
            <person name="Marchand G."/>
            <person name="Marquand E."/>
            <person name="Bret-Mestries E."/>
            <person name="Morien E."/>
            <person name="Nambeesan S."/>
            <person name="Nguyen T."/>
            <person name="Pegot-Espagnet P."/>
            <person name="Pouilly N."/>
            <person name="Raftis F."/>
            <person name="Sallet E."/>
            <person name="Schiex T."/>
            <person name="Thomas J."/>
            <person name="Vandecasteele C."/>
            <person name="Vares D."/>
            <person name="Vear F."/>
            <person name="Vautrin S."/>
            <person name="Crespi M."/>
            <person name="Mangin B."/>
            <person name="Burke J.M."/>
            <person name="Salse J."/>
            <person name="Munos S."/>
            <person name="Vincourt P."/>
            <person name="Rieseberg L.H."/>
            <person name="Langlade N.B."/>
        </authorList>
    </citation>
    <scope>NUCLEOTIDE SEQUENCE [LARGE SCALE GENOMIC DNA]</scope>
    <source>
        <strain evidence="4">cv. SF193</strain>
        <tissue evidence="2">Leaves</tissue>
    </source>
</reference>
<reference evidence="2" key="3">
    <citation type="submission" date="2020-06" db="EMBL/GenBank/DDBJ databases">
        <title>Helianthus annuus Genome sequencing and assembly Release 2.</title>
        <authorList>
            <person name="Gouzy J."/>
            <person name="Langlade N."/>
            <person name="Munos S."/>
        </authorList>
    </citation>
    <scope>NUCLEOTIDE SEQUENCE</scope>
    <source>
        <tissue evidence="2">Leaves</tissue>
    </source>
</reference>
<dbReference type="Proteomes" id="UP000215914">
    <property type="component" value="Chromosome 1"/>
</dbReference>
<dbReference type="InterPro" id="IPR032675">
    <property type="entry name" value="LRR_dom_sf"/>
</dbReference>
<feature type="compositionally biased region" description="Low complexity" evidence="1">
    <location>
        <begin position="496"/>
        <end position="521"/>
    </location>
</feature>
<keyword evidence="4" id="KW-1185">Reference proteome</keyword>
<organism evidence="3 4">
    <name type="scientific">Helianthus annuus</name>
    <name type="common">Common sunflower</name>
    <dbReference type="NCBI Taxonomy" id="4232"/>
    <lineage>
        <taxon>Eukaryota</taxon>
        <taxon>Viridiplantae</taxon>
        <taxon>Streptophyta</taxon>
        <taxon>Embryophyta</taxon>
        <taxon>Tracheophyta</taxon>
        <taxon>Spermatophyta</taxon>
        <taxon>Magnoliopsida</taxon>
        <taxon>eudicotyledons</taxon>
        <taxon>Gunneridae</taxon>
        <taxon>Pentapetalae</taxon>
        <taxon>asterids</taxon>
        <taxon>campanulids</taxon>
        <taxon>Asterales</taxon>
        <taxon>Asteraceae</taxon>
        <taxon>Asteroideae</taxon>
        <taxon>Heliantheae alliance</taxon>
        <taxon>Heliantheae</taxon>
        <taxon>Helianthus</taxon>
    </lineage>
</organism>
<dbReference type="InterPro" id="IPR036047">
    <property type="entry name" value="F-box-like_dom_sf"/>
</dbReference>
<dbReference type="GO" id="GO:0019005">
    <property type="term" value="C:SCF ubiquitin ligase complex"/>
    <property type="evidence" value="ECO:0000318"/>
    <property type="project" value="GO_Central"/>
</dbReference>
<accession>A0A251VK79</accession>
<evidence type="ECO:0000313" key="4">
    <source>
        <dbReference type="Proteomes" id="UP000215914"/>
    </source>
</evidence>
<feature type="region of interest" description="Disordered" evidence="1">
    <location>
        <begin position="496"/>
        <end position="531"/>
    </location>
</feature>
<sequence>MKSSNKHLSKKLCSLGTNLDLHVHIPTPTCHSLFLSLSKPPMDSNSMAKRPKPPSDHFNMDALLTSFLSLSDSPSIHTSFDRLIQSTASDSDQNRLIQRALRLGSLLLDAANRSARRCSSDHNAVVWPLSPDLTIKIFSMLDTQSVCYVAATCSFFQKCAMDPSCFANIDLATLVPKVNNAVVSTMIHRAGDALKSIRLGVLPIVPAPPFFSSQPLVYSIRNANDASGFSWNDKKSRQGKESSILTRSCLNSLSGNGGAPGYGVHLRRLHLYNIERMDNASLLTSLSACPSLVDLEIVGLHVELRHTLESISRNCPLIERLVFESSKTGRDDGLKFPTCNEFVHNCPNITTLALKGFKLHDYKARMLVKGLRRLKHLDLSTSYSFTGAFLKNVSGNGGGGGDNLEVMILRDCMHLKEIEVERFMAAVLAGEFKLLRHLDISNREGLACEGDWSNRCYNASFIPIQQLLEQRPDFCLVAEFPKGSYNDNDQMIGSDVSLASQSSSSHTSDGSSTSDGSYNSDHGSGNEYGRESVFTIYEENSDYLMS</sequence>
<dbReference type="AlphaFoldDB" id="A0A251VK79"/>
<dbReference type="Gramene" id="mRNA:HanXRQr2_Chr01g0003191">
    <property type="protein sequence ID" value="mRNA:HanXRQr2_Chr01g0003191"/>
    <property type="gene ID" value="HanXRQr2_Chr01g0003191"/>
</dbReference>
<dbReference type="SUPFAM" id="SSF52047">
    <property type="entry name" value="RNI-like"/>
    <property type="match status" value="1"/>
</dbReference>
<dbReference type="GO" id="GO:0031146">
    <property type="term" value="P:SCF-dependent proteasomal ubiquitin-dependent protein catabolic process"/>
    <property type="evidence" value="ECO:0000318"/>
    <property type="project" value="GO_Central"/>
</dbReference>
<name>A0A251VK79_HELAN</name>
<dbReference type="EMBL" id="MNCJ02000316">
    <property type="protein sequence ID" value="KAF5820523.1"/>
    <property type="molecule type" value="Genomic_DNA"/>
</dbReference>
<dbReference type="OMA" id="CYSNIDL"/>
<reference evidence="3" key="2">
    <citation type="submission" date="2017-02" db="EMBL/GenBank/DDBJ databases">
        <title>Sunflower complete genome.</title>
        <authorList>
            <person name="Langlade N."/>
            <person name="Munos S."/>
        </authorList>
    </citation>
    <scope>NUCLEOTIDE SEQUENCE [LARGE SCALE GENOMIC DNA]</scope>
    <source>
        <tissue evidence="3">Leaves</tissue>
    </source>
</reference>
<dbReference type="SUPFAM" id="SSF81383">
    <property type="entry name" value="F-box domain"/>
    <property type="match status" value="1"/>
</dbReference>
<dbReference type="InParanoid" id="A0A251VK79"/>
<dbReference type="STRING" id="4232.A0A251VK79"/>